<dbReference type="EMBL" id="JBEPTQ010000002">
    <property type="protein sequence ID" value="MET4725457.1"/>
    <property type="molecule type" value="Genomic_DNA"/>
</dbReference>
<dbReference type="Proteomes" id="UP001549291">
    <property type="component" value="Unassembled WGS sequence"/>
</dbReference>
<protein>
    <submittedName>
        <fullName evidence="2">Metal-binding membrane protein</fullName>
    </submittedName>
</protein>
<dbReference type="InterPro" id="IPR018688">
    <property type="entry name" value="PpoB2-like"/>
</dbReference>
<feature type="transmembrane region" description="Helical" evidence="1">
    <location>
        <begin position="12"/>
        <end position="31"/>
    </location>
</feature>
<keyword evidence="3" id="KW-1185">Reference proteome</keyword>
<gene>
    <name evidence="2" type="ORF">ABIF63_009563</name>
</gene>
<reference evidence="2 3" key="1">
    <citation type="submission" date="2024-06" db="EMBL/GenBank/DDBJ databases">
        <title>Genomic Encyclopedia of Type Strains, Phase V (KMG-V): Genome sequencing to study the core and pangenomes of soil and plant-associated prokaryotes.</title>
        <authorList>
            <person name="Whitman W."/>
        </authorList>
    </citation>
    <scope>NUCLEOTIDE SEQUENCE [LARGE SCALE GENOMIC DNA]</scope>
    <source>
        <strain evidence="2 3">USDA 160</strain>
    </source>
</reference>
<dbReference type="RefSeq" id="WP_049812993.1">
    <property type="nucleotide sequence ID" value="NZ_CP066351.1"/>
</dbReference>
<comment type="caution">
    <text evidence="2">The sequence shown here is derived from an EMBL/GenBank/DDBJ whole genome shotgun (WGS) entry which is preliminary data.</text>
</comment>
<sequence length="269" mass="29503">MTPAAYERLQIRIPLTVAAAAAWVAVVTLSDQRRLVAFCSSDVWPALSLDQLALAMTFYSPARLAGEWMLMVAAMMTPMLAGAVGHVRARSLPRRRMRSMALFMIGYCAIWAACGIPIVLAVLALQLMQSSSIVTIALAGSLVLVWQFSPGKQICLNHCHDQPPLAAYGIRADLAALGYGVAQGIWCCGACWALMLVPLATQGGHLPAMAVTSAFLIAERLDKPRRPTWEVRWPSTAARLLWFRLVRFRPVRFRLGLWRRSESAGVKAT</sequence>
<dbReference type="Pfam" id="PF09948">
    <property type="entry name" value="PpoB2"/>
    <property type="match status" value="1"/>
</dbReference>
<keyword evidence="1" id="KW-1133">Transmembrane helix</keyword>
<keyword evidence="1" id="KW-0472">Membrane</keyword>
<keyword evidence="1" id="KW-0812">Transmembrane</keyword>
<organism evidence="2 3">
    <name type="scientific">Bradyrhizobium japonicum</name>
    <dbReference type="NCBI Taxonomy" id="375"/>
    <lineage>
        <taxon>Bacteria</taxon>
        <taxon>Pseudomonadati</taxon>
        <taxon>Pseudomonadota</taxon>
        <taxon>Alphaproteobacteria</taxon>
        <taxon>Hyphomicrobiales</taxon>
        <taxon>Nitrobacteraceae</taxon>
        <taxon>Bradyrhizobium</taxon>
    </lineage>
</organism>
<feature type="transmembrane region" description="Helical" evidence="1">
    <location>
        <begin position="131"/>
        <end position="148"/>
    </location>
</feature>
<feature type="transmembrane region" description="Helical" evidence="1">
    <location>
        <begin position="101"/>
        <end position="125"/>
    </location>
</feature>
<proteinExistence type="predicted"/>
<evidence type="ECO:0000313" key="2">
    <source>
        <dbReference type="EMBL" id="MET4725457.1"/>
    </source>
</evidence>
<evidence type="ECO:0000313" key="3">
    <source>
        <dbReference type="Proteomes" id="UP001549291"/>
    </source>
</evidence>
<name>A0ABV2SA41_BRAJP</name>
<accession>A0ABV2SA41</accession>
<feature type="transmembrane region" description="Helical" evidence="1">
    <location>
        <begin position="68"/>
        <end position="89"/>
    </location>
</feature>
<evidence type="ECO:0000256" key="1">
    <source>
        <dbReference type="SAM" id="Phobius"/>
    </source>
</evidence>